<dbReference type="EMBL" id="KQ435742">
    <property type="protein sequence ID" value="KOX76714.1"/>
    <property type="molecule type" value="Genomic_DNA"/>
</dbReference>
<sequence>MALPPSCTIVEMLPRRFSREPRPIGLQICSLRRVEPGHPRSKRVCRRRRTLDAVWRLEISAYTGFWIKGKDVNPAAMAEKTLAGWMTGTRGWFHPSRTNIHARNPSKSVCISAQVTDSESRDGAQTKKRLVQKGWYTQQAERNAQRERERERERKLPLWKLGRGLVSSATRVSQPGRLTENAFAYPFIAKYSKDISTE</sequence>
<protein>
    <submittedName>
        <fullName evidence="1">Uncharacterized protein</fullName>
    </submittedName>
</protein>
<dbReference type="Proteomes" id="UP000053105">
    <property type="component" value="Unassembled WGS sequence"/>
</dbReference>
<proteinExistence type="predicted"/>
<accession>A0A0N0BHZ7</accession>
<evidence type="ECO:0000313" key="2">
    <source>
        <dbReference type="Proteomes" id="UP000053105"/>
    </source>
</evidence>
<dbReference type="OrthoDB" id="10531091at2759"/>
<keyword evidence="2" id="KW-1185">Reference proteome</keyword>
<evidence type="ECO:0000313" key="1">
    <source>
        <dbReference type="EMBL" id="KOX76714.1"/>
    </source>
</evidence>
<organism evidence="1 2">
    <name type="scientific">Melipona quadrifasciata</name>
    <dbReference type="NCBI Taxonomy" id="166423"/>
    <lineage>
        <taxon>Eukaryota</taxon>
        <taxon>Metazoa</taxon>
        <taxon>Ecdysozoa</taxon>
        <taxon>Arthropoda</taxon>
        <taxon>Hexapoda</taxon>
        <taxon>Insecta</taxon>
        <taxon>Pterygota</taxon>
        <taxon>Neoptera</taxon>
        <taxon>Endopterygota</taxon>
        <taxon>Hymenoptera</taxon>
        <taxon>Apocrita</taxon>
        <taxon>Aculeata</taxon>
        <taxon>Apoidea</taxon>
        <taxon>Anthophila</taxon>
        <taxon>Apidae</taxon>
        <taxon>Melipona</taxon>
    </lineage>
</organism>
<dbReference type="AlphaFoldDB" id="A0A0N0BHZ7"/>
<gene>
    <name evidence="1" type="ORF">WN51_11069</name>
</gene>
<name>A0A0N0BHZ7_9HYME</name>
<reference evidence="1 2" key="1">
    <citation type="submission" date="2015-07" db="EMBL/GenBank/DDBJ databases">
        <title>The genome of Melipona quadrifasciata.</title>
        <authorList>
            <person name="Pan H."/>
            <person name="Kapheim K."/>
        </authorList>
    </citation>
    <scope>NUCLEOTIDE SEQUENCE [LARGE SCALE GENOMIC DNA]</scope>
    <source>
        <strain evidence="1">0111107301</strain>
        <tissue evidence="1">Whole body</tissue>
    </source>
</reference>